<accession>A0A9E6XUA5</accession>
<dbReference type="KEGG" id="sbae:DSM104329_00974"/>
<dbReference type="Proteomes" id="UP001162834">
    <property type="component" value="Chromosome"/>
</dbReference>
<protein>
    <submittedName>
        <fullName evidence="1">Uncharacterized protein</fullName>
    </submittedName>
</protein>
<reference evidence="1" key="1">
    <citation type="journal article" date="2022" name="Int. J. Syst. Evol. Microbiol.">
        <title>Pseudomonas aegrilactucae sp. nov. and Pseudomonas morbosilactucae sp. nov., pathogens causing bacterial rot of lettuce in Japan.</title>
        <authorList>
            <person name="Sawada H."/>
            <person name="Fujikawa T."/>
            <person name="Satou M."/>
        </authorList>
    </citation>
    <scope>NUCLEOTIDE SEQUENCE</scope>
    <source>
        <strain evidence="1">0166_1</strain>
    </source>
</reference>
<proteinExistence type="predicted"/>
<dbReference type="EMBL" id="CP087164">
    <property type="protein sequence ID" value="UGS34595.1"/>
    <property type="molecule type" value="Genomic_DNA"/>
</dbReference>
<dbReference type="AlphaFoldDB" id="A0A9E6XUA5"/>
<evidence type="ECO:0000313" key="1">
    <source>
        <dbReference type="EMBL" id="UGS34595.1"/>
    </source>
</evidence>
<gene>
    <name evidence="1" type="ORF">DSM104329_00974</name>
</gene>
<dbReference type="RefSeq" id="WP_259314262.1">
    <property type="nucleotide sequence ID" value="NZ_CP087164.1"/>
</dbReference>
<organism evidence="1 2">
    <name type="scientific">Capillimicrobium parvum</name>
    <dbReference type="NCBI Taxonomy" id="2884022"/>
    <lineage>
        <taxon>Bacteria</taxon>
        <taxon>Bacillati</taxon>
        <taxon>Actinomycetota</taxon>
        <taxon>Thermoleophilia</taxon>
        <taxon>Solirubrobacterales</taxon>
        <taxon>Capillimicrobiaceae</taxon>
        <taxon>Capillimicrobium</taxon>
    </lineage>
</organism>
<sequence>MRRYAPVALFVVAALAIAAALVVGLSGGDGDTPRAGVRTVAVQVDPLAGALRRQADALRAAQAVSSGRLDTLLAQDPLDLRVPQITQEGITLRDVVVTRRGTTASGEATVDLQQLGALAPADISNLRYDAGASGTDGVVVKADADGPLGLSLPVTIRVTARDGNVVAIPEGLPIDDQTLFSDPRIHVNRLTARPADGGLRIRAEATVTG</sequence>
<keyword evidence="2" id="KW-1185">Reference proteome</keyword>
<evidence type="ECO:0000313" key="2">
    <source>
        <dbReference type="Proteomes" id="UP001162834"/>
    </source>
</evidence>
<name>A0A9E6XUA5_9ACTN</name>